<organism evidence="3 5">
    <name type="scientific">Saccharopolyspora spinosa</name>
    <dbReference type="NCBI Taxonomy" id="60894"/>
    <lineage>
        <taxon>Bacteria</taxon>
        <taxon>Bacillati</taxon>
        <taxon>Actinomycetota</taxon>
        <taxon>Actinomycetes</taxon>
        <taxon>Pseudonocardiales</taxon>
        <taxon>Pseudonocardiaceae</taxon>
        <taxon>Saccharopolyspora</taxon>
    </lineage>
</organism>
<dbReference type="NCBIfam" id="TIGR04416">
    <property type="entry name" value="group_II_RT_mat"/>
    <property type="match status" value="1"/>
</dbReference>
<evidence type="ECO:0000313" key="4">
    <source>
        <dbReference type="EMBL" id="PKW19148.1"/>
    </source>
</evidence>
<dbReference type="InterPro" id="IPR051083">
    <property type="entry name" value="GrpII_Intron_Splice-Mob/Def"/>
</dbReference>
<dbReference type="EMBL" id="PJNB01000001">
    <property type="protein sequence ID" value="PKW13448.1"/>
    <property type="molecule type" value="Genomic_DNA"/>
</dbReference>
<dbReference type="Pfam" id="PF00078">
    <property type="entry name" value="RVT_1"/>
    <property type="match status" value="1"/>
</dbReference>
<dbReference type="SUPFAM" id="SSF56672">
    <property type="entry name" value="DNA/RNA polymerases"/>
    <property type="match status" value="1"/>
</dbReference>
<dbReference type="EMBL" id="PJNB01000001">
    <property type="protein sequence ID" value="PKW16683.1"/>
    <property type="molecule type" value="Genomic_DNA"/>
</dbReference>
<dbReference type="CDD" id="cd01651">
    <property type="entry name" value="RT_G2_intron"/>
    <property type="match status" value="1"/>
</dbReference>
<dbReference type="OrthoDB" id="1550386at2"/>
<reference evidence="3 5" key="1">
    <citation type="submission" date="2017-12" db="EMBL/GenBank/DDBJ databases">
        <title>Sequencing the genomes of 1000 Actinobacteria strains.</title>
        <authorList>
            <person name="Klenk H.-P."/>
        </authorList>
    </citation>
    <scope>NUCLEOTIDE SEQUENCE [LARGE SCALE GENOMIC DNA]</scope>
    <source>
        <strain evidence="5">ATCC 49460 / DSM 44228 / JCM 9375 / NBRC 15153 / NRRL 18395 / A83543.1</strain>
        <strain evidence="3">DSM 44228</strain>
    </source>
</reference>
<dbReference type="PANTHER" id="PTHR34047">
    <property type="entry name" value="NUCLEAR INTRON MATURASE 1, MITOCHONDRIAL-RELATED"/>
    <property type="match status" value="1"/>
</dbReference>
<keyword evidence="3" id="KW-0695">RNA-directed DNA polymerase</keyword>
<dbReference type="InterPro" id="IPR013597">
    <property type="entry name" value="Mat_intron_G2"/>
</dbReference>
<evidence type="ECO:0000313" key="5">
    <source>
        <dbReference type="Proteomes" id="UP000233786"/>
    </source>
</evidence>
<gene>
    <name evidence="2" type="ORF">A8926_0976</name>
    <name evidence="3" type="ORF">A8926_4543</name>
    <name evidence="4" type="ORF">A8926_7297</name>
</gene>
<dbReference type="PANTHER" id="PTHR34047:SF10">
    <property type="entry name" value="GROUP II INTRON-ASSOCIATED OPEN READING FRAME"/>
    <property type="match status" value="1"/>
</dbReference>
<dbReference type="InterPro" id="IPR025960">
    <property type="entry name" value="RVT_N"/>
</dbReference>
<protein>
    <submittedName>
        <fullName evidence="3">RNA-directed DNA polymerase</fullName>
    </submittedName>
</protein>
<name>A0A2N3Y1B5_SACSN</name>
<dbReference type="AlphaFoldDB" id="A0A2N3Y1B5"/>
<keyword evidence="3" id="KW-0808">Transferase</keyword>
<sequence length="585" mass="65709">MVASGGGTVNGPEDRLLGWDVVSWRRAEDEVRRLRQRIFAASQAGDLKRVRNLQKLMLRSRSNALVSVRRVTEVNAGRKTAGVDGKVVVTPEQKADLADWVQHQAEPWSPRPVKRVYVPKSNGRRRPLGIPVIADRCLQALTVNALEPEWEARFEPKSYGFRPGRGCHDAIVAIHTTASRTDAKRLWVLDADLKAAFDGLNHDHIYQSLGTFPARGLVRQWMTAGVIEDGRFTPTEDGVPQGGVISPLLLNVALHGMEAAAGVRYYVTGTRAGKTMSNSPAVIRYADDLLALCQSREQAEQVKSRLAEWLAPRGLVFNEDKTRITHLEQGDVNFLGFAIRRYPNGKLLTKPSNDAVRRIRKRLSVEVKALRGANADAVIAKLNPVIAGWAAYYRIGVSKRVFNALDAHVWRVVYKWARFSHSNKPTRWVTARYFGKFNPARQDTWIFGSHQTGFYLRKFAWTTIVRHRMVAGMASPDDPSLTDYWATRRRRGTPPLGATTLRLLRIQQGRCPLCQGLLLHADREPHTPREWEQWLAATRKAIRKHAVTAWGVGTPDERTADRLIHAHCQHRVISNGSGHSTSVHL</sequence>
<dbReference type="InterPro" id="IPR000477">
    <property type="entry name" value="RT_dom"/>
</dbReference>
<dbReference type="EMBL" id="PJNB01000001">
    <property type="protein sequence ID" value="PKW19148.1"/>
    <property type="molecule type" value="Genomic_DNA"/>
</dbReference>
<dbReference type="GO" id="GO:0003964">
    <property type="term" value="F:RNA-directed DNA polymerase activity"/>
    <property type="evidence" value="ECO:0007669"/>
    <property type="project" value="UniProtKB-KW"/>
</dbReference>
<dbReference type="PROSITE" id="PS50878">
    <property type="entry name" value="RT_POL"/>
    <property type="match status" value="1"/>
</dbReference>
<evidence type="ECO:0000259" key="1">
    <source>
        <dbReference type="PROSITE" id="PS50878"/>
    </source>
</evidence>
<keyword evidence="3" id="KW-0548">Nucleotidyltransferase</keyword>
<dbReference type="Pfam" id="PF13655">
    <property type="entry name" value="RVT_N"/>
    <property type="match status" value="1"/>
</dbReference>
<feature type="domain" description="Reverse transcriptase" evidence="1">
    <location>
        <begin position="99"/>
        <end position="339"/>
    </location>
</feature>
<dbReference type="Pfam" id="PF08388">
    <property type="entry name" value="GIIM"/>
    <property type="match status" value="1"/>
</dbReference>
<comment type="caution">
    <text evidence="3">The sequence shown here is derived from an EMBL/GenBank/DDBJ whole genome shotgun (WGS) entry which is preliminary data.</text>
</comment>
<dbReference type="InterPro" id="IPR043502">
    <property type="entry name" value="DNA/RNA_pol_sf"/>
</dbReference>
<dbReference type="Proteomes" id="UP000233786">
    <property type="component" value="Unassembled WGS sequence"/>
</dbReference>
<evidence type="ECO:0000313" key="2">
    <source>
        <dbReference type="EMBL" id="PKW13448.1"/>
    </source>
</evidence>
<accession>A0A2N3Y1B5</accession>
<evidence type="ECO:0000313" key="3">
    <source>
        <dbReference type="EMBL" id="PKW16683.1"/>
    </source>
</evidence>
<dbReference type="InterPro" id="IPR030931">
    <property type="entry name" value="Group_II_RT_mat"/>
</dbReference>
<proteinExistence type="predicted"/>
<keyword evidence="5" id="KW-1185">Reference proteome</keyword>
<dbReference type="STRING" id="994479.GCA_000194155_05377"/>